<evidence type="ECO:0000313" key="1">
    <source>
        <dbReference type="EMBL" id="SFN57149.1"/>
    </source>
</evidence>
<evidence type="ECO:0000313" key="2">
    <source>
        <dbReference type="Proteomes" id="UP000183107"/>
    </source>
</evidence>
<organism evidence="1 2">
    <name type="scientific">Nitrosospira briensis</name>
    <dbReference type="NCBI Taxonomy" id="35799"/>
    <lineage>
        <taxon>Bacteria</taxon>
        <taxon>Pseudomonadati</taxon>
        <taxon>Pseudomonadota</taxon>
        <taxon>Betaproteobacteria</taxon>
        <taxon>Nitrosomonadales</taxon>
        <taxon>Nitrosomonadaceae</taxon>
        <taxon>Nitrosospira</taxon>
    </lineage>
</organism>
<dbReference type="EMBL" id="FOVJ01000002">
    <property type="protein sequence ID" value="SFN57149.1"/>
    <property type="molecule type" value="Genomic_DNA"/>
</dbReference>
<dbReference type="AlphaFoldDB" id="A0A1I5A4I3"/>
<dbReference type="Proteomes" id="UP000183107">
    <property type="component" value="Unassembled WGS sequence"/>
</dbReference>
<gene>
    <name evidence="1" type="ORF">SAMN05216386_1194</name>
</gene>
<reference evidence="2" key="1">
    <citation type="submission" date="2016-10" db="EMBL/GenBank/DDBJ databases">
        <authorList>
            <person name="Varghese N."/>
        </authorList>
    </citation>
    <scope>NUCLEOTIDE SEQUENCE [LARGE SCALE GENOMIC DNA]</scope>
    <source>
        <strain evidence="2">Nsp8</strain>
    </source>
</reference>
<name>A0A1I5A4I3_9PROT</name>
<accession>A0A1I5A4I3</accession>
<proteinExistence type="predicted"/>
<keyword evidence="2" id="KW-1185">Reference proteome</keyword>
<protein>
    <submittedName>
        <fullName evidence="1">Uncharacterized protein</fullName>
    </submittedName>
</protein>
<sequence>MRQGRKVERKPLRKEGDKGSLFEDINFCNINYLNAFAQEKFARSAKDIHRFIET</sequence>